<dbReference type="CDD" id="cd04485">
    <property type="entry name" value="DnaE_OBF"/>
    <property type="match status" value="1"/>
</dbReference>
<protein>
    <recommendedName>
        <fullName evidence="2">Error-prone DNA polymerase</fullName>
    </recommendedName>
</protein>
<dbReference type="InterPro" id="IPR012340">
    <property type="entry name" value="NA-bd_OB-fold"/>
</dbReference>
<evidence type="ECO:0000256" key="3">
    <source>
        <dbReference type="ARBA" id="ARBA00022490"/>
    </source>
</evidence>
<evidence type="ECO:0000256" key="2">
    <source>
        <dbReference type="ARBA" id="ARBA00017273"/>
    </source>
</evidence>
<evidence type="ECO:0000259" key="4">
    <source>
        <dbReference type="Pfam" id="PF01336"/>
    </source>
</evidence>
<dbReference type="InterPro" id="IPR004805">
    <property type="entry name" value="DnaE2/DnaE/PolC"/>
</dbReference>
<gene>
    <name evidence="5" type="ORF">NP589_03035</name>
</gene>
<keyword evidence="6" id="KW-1185">Reference proteome</keyword>
<comment type="caution">
    <text evidence="5">The sequence shown here is derived from an EMBL/GenBank/DDBJ whole genome shotgun (WGS) entry which is preliminary data.</text>
</comment>
<dbReference type="Proteomes" id="UP001524570">
    <property type="component" value="Unassembled WGS sequence"/>
</dbReference>
<dbReference type="RefSeq" id="WP_256605632.1">
    <property type="nucleotide sequence ID" value="NZ_JANIBL010000006.1"/>
</dbReference>
<sequence>GLLRERLRRRGVTTAASLWQRRNGSIAQVAGLVICRQRPMTASGVTFVTLEDETGQVNLVVWPATALAQRKPLLKARLLSVTGTIQQEDGVLHLVAGKLEDWSSWIGDLASKSRDFH</sequence>
<dbReference type="EMBL" id="JANIBL010000006">
    <property type="protein sequence ID" value="MCQ8116383.1"/>
    <property type="molecule type" value="Genomic_DNA"/>
</dbReference>
<organism evidence="5 6">
    <name type="scientific">Methylomonas rosea</name>
    <dbReference type="NCBI Taxonomy" id="2952227"/>
    <lineage>
        <taxon>Bacteria</taxon>
        <taxon>Pseudomonadati</taxon>
        <taxon>Pseudomonadota</taxon>
        <taxon>Gammaproteobacteria</taxon>
        <taxon>Methylococcales</taxon>
        <taxon>Methylococcaceae</taxon>
        <taxon>Methylomonas</taxon>
    </lineage>
</organism>
<dbReference type="Gene3D" id="2.40.50.140">
    <property type="entry name" value="Nucleic acid-binding proteins"/>
    <property type="match status" value="1"/>
</dbReference>
<proteinExistence type="inferred from homology"/>
<dbReference type="InterPro" id="IPR004365">
    <property type="entry name" value="NA-bd_OB_tRNA"/>
</dbReference>
<evidence type="ECO:0000313" key="5">
    <source>
        <dbReference type="EMBL" id="MCQ8116383.1"/>
    </source>
</evidence>
<comment type="similarity">
    <text evidence="1">Belongs to the DNA polymerase type-C family. DnaE2 subfamily.</text>
</comment>
<reference evidence="5 6" key="1">
    <citation type="submission" date="2022-07" db="EMBL/GenBank/DDBJ databases">
        <title>Methylomonas rivi sp. nov., Methylomonas rosea sp. nov., Methylomonas aureus sp. nov. and Methylomonas subterranea sp. nov., four novel methanotrophs isolated from a freshwater creek and the deep terrestrial subsurface.</title>
        <authorList>
            <person name="Abin C."/>
            <person name="Sankaranarayanan K."/>
            <person name="Garner C."/>
            <person name="Sindelar R."/>
            <person name="Kotary K."/>
            <person name="Garner R."/>
            <person name="Barclay S."/>
            <person name="Lawson P."/>
            <person name="Krumholz L."/>
        </authorList>
    </citation>
    <scope>NUCLEOTIDE SEQUENCE [LARGE SCALE GENOMIC DNA]</scope>
    <source>
        <strain evidence="5 6">WSC-7</strain>
    </source>
</reference>
<evidence type="ECO:0000313" key="6">
    <source>
        <dbReference type="Proteomes" id="UP001524570"/>
    </source>
</evidence>
<keyword evidence="3" id="KW-0963">Cytoplasm</keyword>
<feature type="non-terminal residue" evidence="5">
    <location>
        <position position="1"/>
    </location>
</feature>
<dbReference type="PANTHER" id="PTHR32294">
    <property type="entry name" value="DNA POLYMERASE III SUBUNIT ALPHA"/>
    <property type="match status" value="1"/>
</dbReference>
<accession>A0ABT1TNP5</accession>
<dbReference type="PANTHER" id="PTHR32294:SF4">
    <property type="entry name" value="ERROR-PRONE DNA POLYMERASE"/>
    <property type="match status" value="1"/>
</dbReference>
<name>A0ABT1TNP5_9GAMM</name>
<evidence type="ECO:0000256" key="1">
    <source>
        <dbReference type="ARBA" id="ARBA00007391"/>
    </source>
</evidence>
<dbReference type="Pfam" id="PF01336">
    <property type="entry name" value="tRNA_anti-codon"/>
    <property type="match status" value="1"/>
</dbReference>
<feature type="domain" description="OB" evidence="4">
    <location>
        <begin position="29"/>
        <end position="100"/>
    </location>
</feature>